<evidence type="ECO:0000313" key="3">
    <source>
        <dbReference type="Proteomes" id="UP000035444"/>
    </source>
</evidence>
<reference evidence="2 3" key="1">
    <citation type="submission" date="2015-03" db="EMBL/GenBank/DDBJ databases">
        <title>Genome Sequence of Kiloniella spongiae MEBiC09566, isolated from a marine sponge.</title>
        <authorList>
            <person name="Shao Z."/>
            <person name="Wang L."/>
            <person name="Li X."/>
        </authorList>
    </citation>
    <scope>NUCLEOTIDE SEQUENCE [LARGE SCALE GENOMIC DNA]</scope>
    <source>
        <strain evidence="2 3">MEBiC09566</strain>
    </source>
</reference>
<evidence type="ECO:0000256" key="1">
    <source>
        <dbReference type="ARBA" id="ARBA00010552"/>
    </source>
</evidence>
<dbReference type="Pfam" id="PF01042">
    <property type="entry name" value="Ribonuc_L-PSP"/>
    <property type="match status" value="1"/>
</dbReference>
<dbReference type="STRING" id="1489064.WH96_19460"/>
<comment type="similarity">
    <text evidence="1">Belongs to the RutC family.</text>
</comment>
<keyword evidence="3" id="KW-1185">Reference proteome</keyword>
<dbReference type="GO" id="GO:0019239">
    <property type="term" value="F:deaminase activity"/>
    <property type="evidence" value="ECO:0007669"/>
    <property type="project" value="TreeGrafter"/>
</dbReference>
<sequence length="125" mass="13600">MLLERINYPELGLPLGPYTHAVMQGSTLYTSGFTAFGTPAQDAPIADQAKAIFSQLEIIAKAQGIGLRHLVKVTIFVTDLSDIDALRRALVEIYSDHTPASSLIKIESLFAPELKIEIEAIFALS</sequence>
<comment type="caution">
    <text evidence="2">The sequence shown here is derived from an EMBL/GenBank/DDBJ whole genome shotgun (WGS) entry which is preliminary data.</text>
</comment>
<dbReference type="EMBL" id="LAQL01000019">
    <property type="protein sequence ID" value="KLN59145.1"/>
    <property type="molecule type" value="Genomic_DNA"/>
</dbReference>
<dbReference type="GO" id="GO:0005829">
    <property type="term" value="C:cytosol"/>
    <property type="evidence" value="ECO:0007669"/>
    <property type="project" value="TreeGrafter"/>
</dbReference>
<proteinExistence type="inferred from homology"/>
<name>A0A0H2MR37_9PROT</name>
<dbReference type="Proteomes" id="UP000035444">
    <property type="component" value="Unassembled WGS sequence"/>
</dbReference>
<dbReference type="SUPFAM" id="SSF55298">
    <property type="entry name" value="YjgF-like"/>
    <property type="match status" value="1"/>
</dbReference>
<dbReference type="InterPro" id="IPR006175">
    <property type="entry name" value="YjgF/YER057c/UK114"/>
</dbReference>
<dbReference type="InterPro" id="IPR035959">
    <property type="entry name" value="RutC-like_sf"/>
</dbReference>
<dbReference type="AlphaFoldDB" id="A0A0H2MR37"/>
<accession>A0A0H2MR37</accession>
<gene>
    <name evidence="2" type="ORF">WH96_19460</name>
</gene>
<organism evidence="2 3">
    <name type="scientific">Kiloniella spongiae</name>
    <dbReference type="NCBI Taxonomy" id="1489064"/>
    <lineage>
        <taxon>Bacteria</taxon>
        <taxon>Pseudomonadati</taxon>
        <taxon>Pseudomonadota</taxon>
        <taxon>Alphaproteobacteria</taxon>
        <taxon>Rhodospirillales</taxon>
        <taxon>Kiloniellaceae</taxon>
        <taxon>Kiloniella</taxon>
    </lineage>
</organism>
<dbReference type="CDD" id="cd00448">
    <property type="entry name" value="YjgF_YER057c_UK114_family"/>
    <property type="match status" value="1"/>
</dbReference>
<dbReference type="Gene3D" id="3.30.1330.40">
    <property type="entry name" value="RutC-like"/>
    <property type="match status" value="1"/>
</dbReference>
<protein>
    <submittedName>
        <fullName evidence="2">Endoribonuclease L-PSP</fullName>
    </submittedName>
</protein>
<dbReference type="PANTHER" id="PTHR11803:SF58">
    <property type="entry name" value="PROTEIN HMF1-RELATED"/>
    <property type="match status" value="1"/>
</dbReference>
<evidence type="ECO:0000313" key="2">
    <source>
        <dbReference type="EMBL" id="KLN59145.1"/>
    </source>
</evidence>
<dbReference type="RefSeq" id="WP_047765892.1">
    <property type="nucleotide sequence ID" value="NZ_LAQL01000019.1"/>
</dbReference>
<dbReference type="PANTHER" id="PTHR11803">
    <property type="entry name" value="2-IMINOBUTANOATE/2-IMINOPROPANOATE DEAMINASE RIDA"/>
    <property type="match status" value="1"/>
</dbReference>